<dbReference type="PANTHER" id="PTHR43879:SF1">
    <property type="entry name" value="GLUCOSE IMPORT SYSTEM PERMEASE PROTEIN GLCU"/>
    <property type="match status" value="1"/>
</dbReference>
<dbReference type="KEGG" id="hsn:DV733_15485"/>
<reference evidence="7 8" key="1">
    <citation type="journal article" date="2019" name="Nat. Commun.">
        <title>A new type of DNA phosphorothioation-based antiviral system in archaea.</title>
        <authorList>
            <person name="Xiong L."/>
            <person name="Liu S."/>
            <person name="Chen S."/>
            <person name="Xiao Y."/>
            <person name="Zhu B."/>
            <person name="Gao Y."/>
            <person name="Zhang Y."/>
            <person name="Chen B."/>
            <person name="Luo J."/>
            <person name="Deng Z."/>
            <person name="Chen X."/>
            <person name="Wang L."/>
            <person name="Chen S."/>
        </authorList>
    </citation>
    <scope>NUCLEOTIDE SEQUENCE [LARGE SCALE GENOMIC DNA]</scope>
    <source>
        <strain evidence="7 8">CBA1105</strain>
    </source>
</reference>
<proteinExistence type="inferred from homology"/>
<dbReference type="OrthoDB" id="97781at2157"/>
<evidence type="ECO:0000256" key="3">
    <source>
        <dbReference type="ARBA" id="ARBA00022989"/>
    </source>
</evidence>
<dbReference type="Proteomes" id="UP000296706">
    <property type="component" value="Chromosome"/>
</dbReference>
<keyword evidence="8" id="KW-1185">Reference proteome</keyword>
<keyword evidence="5" id="KW-0813">Transport</keyword>
<dbReference type="GO" id="GO:0005886">
    <property type="term" value="C:plasma membrane"/>
    <property type="evidence" value="ECO:0007669"/>
    <property type="project" value="UniProtKB-SubCell"/>
</dbReference>
<feature type="domain" description="ABC transmembrane type-1" evidence="6">
    <location>
        <begin position="82"/>
        <end position="311"/>
    </location>
</feature>
<dbReference type="SUPFAM" id="SSF161098">
    <property type="entry name" value="MetI-like"/>
    <property type="match status" value="1"/>
</dbReference>
<feature type="transmembrane region" description="Helical" evidence="5">
    <location>
        <begin position="119"/>
        <end position="142"/>
    </location>
</feature>
<feature type="transmembrane region" description="Helical" evidence="5">
    <location>
        <begin position="21"/>
        <end position="38"/>
    </location>
</feature>
<sequence>MSSDRPGQSDSGILGRSWSRIGLYAFLLGMVVFYLIPIETGLATSIKRAGDFTGRNPYLPPLPWDATLASWSEGFFSLLDGLINSLVLVVPATILSGLLGSMAAYGLTTISWRGQVGIYSLFVAGIFIPYQAVLVPLTVFWYNIVPIQDWWLESVANGISVFGLFEIPSTFMLLGWELGFQPYHWQLISLIITHTAYGIPICALLFRAHYKKLPDEMVEAARLDGASIRRIYRRIILPLSVPMFAVVFIYQFTQIWNDLLFALILVQNNEAAVVTQQLVDLGASQEGVDYPLRMAGAFIAALPTLLVYVVFGDKFAKGVAA</sequence>
<comment type="subcellular location">
    <subcellularLocation>
        <location evidence="5">Cell membrane</location>
        <topology evidence="5">Multi-pass membrane protein</topology>
    </subcellularLocation>
    <subcellularLocation>
        <location evidence="1">Membrane</location>
        <topology evidence="1">Multi-pass membrane protein</topology>
    </subcellularLocation>
</comment>
<dbReference type="STRING" id="1457250.GCA_000755225_01974"/>
<accession>A0A4D6HF03</accession>
<evidence type="ECO:0000313" key="8">
    <source>
        <dbReference type="Proteomes" id="UP000296706"/>
    </source>
</evidence>
<evidence type="ECO:0000256" key="2">
    <source>
        <dbReference type="ARBA" id="ARBA00022692"/>
    </source>
</evidence>
<organism evidence="7 8">
    <name type="scientific">Halapricum salinum</name>
    <dbReference type="NCBI Taxonomy" id="1457250"/>
    <lineage>
        <taxon>Archaea</taxon>
        <taxon>Methanobacteriati</taxon>
        <taxon>Methanobacteriota</taxon>
        <taxon>Stenosarchaea group</taxon>
        <taxon>Halobacteria</taxon>
        <taxon>Halobacteriales</taxon>
        <taxon>Haloarculaceae</taxon>
        <taxon>Halapricum</taxon>
    </lineage>
</organism>
<evidence type="ECO:0000259" key="6">
    <source>
        <dbReference type="PROSITE" id="PS50928"/>
    </source>
</evidence>
<feature type="transmembrane region" description="Helical" evidence="5">
    <location>
        <begin position="183"/>
        <end position="206"/>
    </location>
</feature>
<dbReference type="Gene3D" id="1.10.3720.10">
    <property type="entry name" value="MetI-like"/>
    <property type="match status" value="1"/>
</dbReference>
<dbReference type="EMBL" id="CP031310">
    <property type="protein sequence ID" value="QCC52543.1"/>
    <property type="molecule type" value="Genomic_DNA"/>
</dbReference>
<evidence type="ECO:0000256" key="4">
    <source>
        <dbReference type="ARBA" id="ARBA00023136"/>
    </source>
</evidence>
<dbReference type="InterPro" id="IPR035906">
    <property type="entry name" value="MetI-like_sf"/>
</dbReference>
<protein>
    <submittedName>
        <fullName evidence="7">Carbohydrate ABC transporter permease</fullName>
    </submittedName>
</protein>
<evidence type="ECO:0000313" key="7">
    <source>
        <dbReference type="EMBL" id="QCC52543.1"/>
    </source>
</evidence>
<dbReference type="PANTHER" id="PTHR43879">
    <property type="entry name" value="ABC TRANSPORTER PERMEASE PROTEIN"/>
    <property type="match status" value="1"/>
</dbReference>
<keyword evidence="3 5" id="KW-1133">Transmembrane helix</keyword>
<dbReference type="AlphaFoldDB" id="A0A4D6HF03"/>
<dbReference type="GeneID" id="39849291"/>
<dbReference type="PROSITE" id="PS50928">
    <property type="entry name" value="ABC_TM1"/>
    <property type="match status" value="1"/>
</dbReference>
<dbReference type="GO" id="GO:0055085">
    <property type="term" value="P:transmembrane transport"/>
    <property type="evidence" value="ECO:0007669"/>
    <property type="project" value="InterPro"/>
</dbReference>
<dbReference type="InterPro" id="IPR000515">
    <property type="entry name" value="MetI-like"/>
</dbReference>
<name>A0A4D6HF03_9EURY</name>
<comment type="similarity">
    <text evidence="5">Belongs to the binding-protein-dependent transport system permease family.</text>
</comment>
<feature type="transmembrane region" description="Helical" evidence="5">
    <location>
        <begin position="290"/>
        <end position="311"/>
    </location>
</feature>
<keyword evidence="2 5" id="KW-0812">Transmembrane</keyword>
<gene>
    <name evidence="7" type="ORF">DV733_15485</name>
</gene>
<dbReference type="RefSeq" id="WP_049992869.1">
    <property type="nucleotide sequence ID" value="NZ_CP031310.1"/>
</dbReference>
<evidence type="ECO:0000256" key="1">
    <source>
        <dbReference type="ARBA" id="ARBA00004141"/>
    </source>
</evidence>
<feature type="transmembrane region" description="Helical" evidence="5">
    <location>
        <begin position="235"/>
        <end position="253"/>
    </location>
</feature>
<dbReference type="Pfam" id="PF00528">
    <property type="entry name" value="BPD_transp_1"/>
    <property type="match status" value="1"/>
</dbReference>
<keyword evidence="4 5" id="KW-0472">Membrane</keyword>
<dbReference type="CDD" id="cd06261">
    <property type="entry name" value="TM_PBP2"/>
    <property type="match status" value="1"/>
</dbReference>
<evidence type="ECO:0000256" key="5">
    <source>
        <dbReference type="RuleBase" id="RU363032"/>
    </source>
</evidence>
<feature type="transmembrane region" description="Helical" evidence="5">
    <location>
        <begin position="82"/>
        <end position="107"/>
    </location>
</feature>